<feature type="coiled-coil region" evidence="1">
    <location>
        <begin position="27"/>
        <end position="140"/>
    </location>
</feature>
<proteinExistence type="predicted"/>
<name>A0A8B6FUU2_MYTGA</name>
<gene>
    <name evidence="2" type="ORF">MGAL_10B014590</name>
</gene>
<reference evidence="2" key="1">
    <citation type="submission" date="2018-11" db="EMBL/GenBank/DDBJ databases">
        <authorList>
            <person name="Alioto T."/>
            <person name="Alioto T."/>
        </authorList>
    </citation>
    <scope>NUCLEOTIDE SEQUENCE</scope>
</reference>
<evidence type="ECO:0000313" key="3">
    <source>
        <dbReference type="Proteomes" id="UP000596742"/>
    </source>
</evidence>
<dbReference type="AlphaFoldDB" id="A0A8B6FUU2"/>
<evidence type="ECO:0000256" key="1">
    <source>
        <dbReference type="SAM" id="Coils"/>
    </source>
</evidence>
<keyword evidence="1" id="KW-0175">Coiled coil</keyword>
<protein>
    <submittedName>
        <fullName evidence="2">Uncharacterized protein</fullName>
    </submittedName>
</protein>
<keyword evidence="3" id="KW-1185">Reference proteome</keyword>
<organism evidence="2 3">
    <name type="scientific">Mytilus galloprovincialis</name>
    <name type="common">Mediterranean mussel</name>
    <dbReference type="NCBI Taxonomy" id="29158"/>
    <lineage>
        <taxon>Eukaryota</taxon>
        <taxon>Metazoa</taxon>
        <taxon>Spiralia</taxon>
        <taxon>Lophotrochozoa</taxon>
        <taxon>Mollusca</taxon>
        <taxon>Bivalvia</taxon>
        <taxon>Autobranchia</taxon>
        <taxon>Pteriomorphia</taxon>
        <taxon>Mytilida</taxon>
        <taxon>Mytiloidea</taxon>
        <taxon>Mytilidae</taxon>
        <taxon>Mytilinae</taxon>
        <taxon>Mytilus</taxon>
    </lineage>
</organism>
<dbReference type="OrthoDB" id="10140022at2759"/>
<comment type="caution">
    <text evidence="2">The sequence shown here is derived from an EMBL/GenBank/DDBJ whole genome shotgun (WGS) entry which is preliminary data.</text>
</comment>
<accession>A0A8B6FUU2</accession>
<sequence>MRKFSLHSTFRHCKCAKNRTKCVKSKLSEEKRKNSEQQQYIQDLKSKLNHLESVKSERDQCKQEIENIRKQKEESAPLIDVQEYEQQIQKLQHSLEEEKKCVKLVHELFALRCSEFSDEKQSLENKKQALEKEMADLCSKQLCSNNPPLAEAVRWWKVFRRVMRPTCAGCAGICERKVPGRCRCRVDPICMRRFRGR</sequence>
<dbReference type="EMBL" id="UYJE01007340">
    <property type="protein sequence ID" value="VDI53872.1"/>
    <property type="molecule type" value="Genomic_DNA"/>
</dbReference>
<evidence type="ECO:0000313" key="2">
    <source>
        <dbReference type="EMBL" id="VDI53872.1"/>
    </source>
</evidence>
<dbReference type="Proteomes" id="UP000596742">
    <property type="component" value="Unassembled WGS sequence"/>
</dbReference>
<dbReference type="Gene3D" id="1.10.287.1490">
    <property type="match status" value="1"/>
</dbReference>